<evidence type="ECO:0000313" key="3">
    <source>
        <dbReference type="Proteomes" id="UP000315454"/>
    </source>
</evidence>
<feature type="compositionally biased region" description="Acidic residues" evidence="1">
    <location>
        <begin position="1"/>
        <end position="10"/>
    </location>
</feature>
<protein>
    <recommendedName>
        <fullName evidence="4">Dienelactone hydrolase</fullName>
    </recommendedName>
</protein>
<sequence>MDPMGEDLLEDLGSFDARDEPQRATTHPTADYPETDPMKPAICLSLFVASASPSFADQSLGVSSIHLTDETQNRPLALTVWYPGYGGTQENVGANAVFTGVIAGRDASLTEERLPVVLLSHGGLRSAEDSGAWLTAALARAGYLAVEINAPRPGMAINAVAEIWHRPNDVSRALDAILSDPDWSEHIDQDHISVVGFALGATAALALGGGEFELQTFVQPCNGTAGGPDCAWYQAQNVGLGSVDRDELAEPRRDSRISSIVAISPEYLDVFSGGLSSIDIPTMFVALGRDNTAHTSPQPNSFSQAMFPDATMADGFQICTPAGPAILADGGGDPALCGLSSEARQRMHRAIVDEIVIFLGEKSRK</sequence>
<name>A0A524RUJ2_9CHRO</name>
<evidence type="ECO:0000256" key="1">
    <source>
        <dbReference type="SAM" id="MobiDB-lite"/>
    </source>
</evidence>
<comment type="caution">
    <text evidence="2">The sequence shown here is derived from an EMBL/GenBank/DDBJ whole genome shotgun (WGS) entry which is preliminary data.</text>
</comment>
<dbReference type="PIRSF" id="PIRSF031982">
    <property type="entry name" value="UCP031982_abhydr"/>
    <property type="match status" value="1"/>
</dbReference>
<proteinExistence type="predicted"/>
<reference evidence="2 3" key="1">
    <citation type="journal article" date="2019" name="mSystems">
        <title>Life at home and on the roam: Genomic adaptions reflect the dual lifestyle of an intracellular, facultative symbiont.</title>
        <authorList>
            <person name="Burgsdorf I."/>
        </authorList>
    </citation>
    <scope>NUCLEOTIDE SEQUENCE [LARGE SCALE GENOMIC DNA]</scope>
    <source>
        <strain evidence="2">277cI</strain>
    </source>
</reference>
<dbReference type="InterPro" id="IPR029058">
    <property type="entry name" value="AB_hydrolase_fold"/>
</dbReference>
<dbReference type="SUPFAM" id="SSF53474">
    <property type="entry name" value="alpha/beta-Hydrolases"/>
    <property type="match status" value="1"/>
</dbReference>
<organism evidence="2 3">
    <name type="scientific">Aphanocapsa feldmannii 277cI</name>
    <dbReference type="NCBI Taxonomy" id="2507554"/>
    <lineage>
        <taxon>Bacteria</taxon>
        <taxon>Bacillati</taxon>
        <taxon>Cyanobacteriota</taxon>
        <taxon>Cyanophyceae</taxon>
        <taxon>Oscillatoriophycideae</taxon>
        <taxon>Chroococcales</taxon>
        <taxon>Microcystaceae</taxon>
        <taxon>Aphanocapsa</taxon>
    </lineage>
</organism>
<evidence type="ECO:0000313" key="2">
    <source>
        <dbReference type="EMBL" id="TGH25065.1"/>
    </source>
</evidence>
<accession>A0A524RUJ2</accession>
<feature type="region of interest" description="Disordered" evidence="1">
    <location>
        <begin position="1"/>
        <end position="35"/>
    </location>
</feature>
<gene>
    <name evidence="2" type="ORF">ERJ68_02770</name>
</gene>
<dbReference type="InterPro" id="IPR016986">
    <property type="entry name" value="UCP031982_abhydr"/>
</dbReference>
<dbReference type="AlphaFoldDB" id="A0A524RUJ2"/>
<dbReference type="Gene3D" id="3.40.50.1820">
    <property type="entry name" value="alpha/beta hydrolase"/>
    <property type="match status" value="1"/>
</dbReference>
<dbReference type="Proteomes" id="UP000315454">
    <property type="component" value="Unassembled WGS sequence"/>
</dbReference>
<dbReference type="EMBL" id="SRMN01000031">
    <property type="protein sequence ID" value="TGH25065.1"/>
    <property type="molecule type" value="Genomic_DNA"/>
</dbReference>
<evidence type="ECO:0008006" key="4">
    <source>
        <dbReference type="Google" id="ProtNLM"/>
    </source>
</evidence>